<name>A0A1L8Z8K5_BORBI</name>
<evidence type="ECO:0008006" key="3">
    <source>
        <dbReference type="Google" id="ProtNLM"/>
    </source>
</evidence>
<keyword evidence="2" id="KW-0614">Plasmid</keyword>
<dbReference type="EMBL" id="JNBW01000732">
    <property type="protein sequence ID" value="OJH14083.1"/>
    <property type="molecule type" value="Genomic_DNA"/>
</dbReference>
<accession>A0A1L8Z8K5</accession>
<keyword evidence="1" id="KW-0175">Coiled coil</keyword>
<organism evidence="2">
    <name type="scientific">Borrelia bissettiae</name>
    <name type="common">Borreliella bissettiae</name>
    <dbReference type="NCBI Taxonomy" id="64897"/>
    <lineage>
        <taxon>Bacteria</taxon>
        <taxon>Pseudomonadati</taxon>
        <taxon>Spirochaetota</taxon>
        <taxon>Spirochaetia</taxon>
        <taxon>Spirochaetales</taxon>
        <taxon>Borreliaceae</taxon>
        <taxon>Borreliella</taxon>
    </lineage>
</organism>
<reference evidence="2" key="2">
    <citation type="submission" date="2015-07" db="EMBL/GenBank/DDBJ databases">
        <authorList>
            <person name="Noorani M."/>
        </authorList>
    </citation>
    <scope>NUCLEOTIDE SEQUENCE</scope>
    <source>
        <strain evidence="2">CO275</strain>
        <plasmid evidence="2">unnamed</plasmid>
    </source>
</reference>
<dbReference type="Pfam" id="PF02414">
    <property type="entry name" value="Borrelia_orfA"/>
    <property type="match status" value="1"/>
</dbReference>
<evidence type="ECO:0000256" key="1">
    <source>
        <dbReference type="SAM" id="Coils"/>
    </source>
</evidence>
<sequence length="375" mass="45449">MQKLFNINKTSKITPCFSKLQHKLIVLISTLEYVNKTYKKYTQKNILYYFNENLKRNGQQLVKLKTLQNYLYKLEKEFKVTTNYHKHLGVNFGTEIYYQLNFSKKDCYQKINECFQEKKDLRFQNRAARGLKDKFTKNGSVKLPECLNNKNNIKEERKINEIEKYQVRNYFNKCNFLCKKILSIFLTILFNLDIDKDNIIKILKIIKIIEIKLLKNKNIHFNKSNLKEKQKKLKEILKNTQKEFEKNEYNPKQLEINLQKTYENYKFKPHFIIENHKYNDLSNIKRKLEKSIERKKENLQKDYQNLKANIFNILIEQLKKETNIEILKPIIKKYLNNQKKIEYNKVFGTYYCELLELIENQKSLLSLKELDRKAI</sequence>
<proteinExistence type="predicted"/>
<gene>
    <name evidence="2" type="ORF">ER70_10835</name>
</gene>
<dbReference type="AlphaFoldDB" id="A0A1L8Z8K5"/>
<geneLocation type="plasmid" evidence="2">
    <name>unnamed</name>
</geneLocation>
<reference evidence="2" key="1">
    <citation type="journal article" date="2015" name="Microbiology">
        <title>Similarities in murine infection and immune response to Borrelia bissettii and Borrelia burgdorferi sensu stricto.</title>
        <authorList>
            <person name="Leydet B.F.Jr."/>
            <person name="Liang F.T."/>
        </authorList>
    </citation>
    <scope>NUCLEOTIDE SEQUENCE [LARGE SCALE GENOMIC DNA]</scope>
    <source>
        <strain evidence="2">CO275</strain>
        <plasmid evidence="2">unnamed</plasmid>
    </source>
</reference>
<protein>
    <recommendedName>
        <fullName evidence="3">Borrelia PFam57/62 partition protein</fullName>
    </recommendedName>
</protein>
<dbReference type="InterPro" id="IPR003459">
    <property type="entry name" value="Borrelia_plasmid_OrfA"/>
</dbReference>
<feature type="coiled-coil region" evidence="1">
    <location>
        <begin position="278"/>
        <end position="316"/>
    </location>
</feature>
<comment type="caution">
    <text evidence="2">The sequence shown here is derived from an EMBL/GenBank/DDBJ whole genome shotgun (WGS) entry which is preliminary data.</text>
</comment>
<evidence type="ECO:0000313" key="2">
    <source>
        <dbReference type="EMBL" id="OJH14083.1"/>
    </source>
</evidence>
<dbReference type="OrthoDB" id="351698at2"/>